<keyword evidence="5" id="KW-0325">Glycoprotein</keyword>
<dbReference type="Ensembl" id="ENSLACT00000017675.1">
    <property type="protein sequence ID" value="ENSLACP00000017545.1"/>
    <property type="gene ID" value="ENSLACG00000015455.1"/>
</dbReference>
<keyword evidence="8" id="KW-0245">EGF-like domain</keyword>
<dbReference type="Pfam" id="PF08742">
    <property type="entry name" value="C8"/>
    <property type="match status" value="4"/>
</dbReference>
<dbReference type="GO" id="GO:0046373">
    <property type="term" value="P:L-arabinose metabolic process"/>
    <property type="evidence" value="ECO:0007669"/>
    <property type="project" value="InterPro"/>
</dbReference>
<dbReference type="SUPFAM" id="SSF110221">
    <property type="entry name" value="AbfB domain"/>
    <property type="match status" value="1"/>
</dbReference>
<dbReference type="FunCoup" id="H3B6M4">
    <property type="interactions" value="60"/>
</dbReference>
<dbReference type="EMBL" id="AFYH01025647">
    <property type="status" value="NOT_ANNOTATED_CDS"/>
    <property type="molecule type" value="Genomic_DNA"/>
</dbReference>
<dbReference type="Bgee" id="ENSLACG00000015455">
    <property type="expression patterns" value="Expressed in post-anal tail muscle and 1 other cell type or tissue"/>
</dbReference>
<evidence type="ECO:0000259" key="11">
    <source>
        <dbReference type="PROSITE" id="PS51233"/>
    </source>
</evidence>
<dbReference type="EMBL" id="AFYH01025645">
    <property type="status" value="NOT_ANNOTATED_CDS"/>
    <property type="molecule type" value="Genomic_DNA"/>
</dbReference>
<name>H3B6M4_LATCH</name>
<dbReference type="PROSITE" id="PS51233">
    <property type="entry name" value="VWFD"/>
    <property type="match status" value="4"/>
</dbReference>
<dbReference type="SMART" id="SM00041">
    <property type="entry name" value="CT"/>
    <property type="match status" value="1"/>
</dbReference>
<evidence type="ECO:0000313" key="13">
    <source>
        <dbReference type="Proteomes" id="UP000008672"/>
    </source>
</evidence>
<dbReference type="EMBL" id="AFYH01025648">
    <property type="status" value="NOT_ANNOTATED_CDS"/>
    <property type="molecule type" value="Genomic_DNA"/>
</dbReference>
<dbReference type="OMA" id="YREPPGK"/>
<evidence type="ECO:0000256" key="8">
    <source>
        <dbReference type="PROSITE-ProRule" id="PRU00076"/>
    </source>
</evidence>
<dbReference type="SMART" id="SM00216">
    <property type="entry name" value="VWD"/>
    <property type="match status" value="4"/>
</dbReference>
<dbReference type="InterPro" id="IPR001846">
    <property type="entry name" value="VWF_type-D"/>
</dbReference>
<dbReference type="Gene3D" id="2.80.10.50">
    <property type="match status" value="1"/>
</dbReference>
<dbReference type="InterPro" id="IPR006207">
    <property type="entry name" value="Cys_knot_C"/>
</dbReference>
<dbReference type="InterPro" id="IPR036084">
    <property type="entry name" value="Ser_inhib-like_sf"/>
</dbReference>
<gene>
    <name evidence="12" type="primary">OTOG</name>
</gene>
<dbReference type="InterPro" id="IPR058754">
    <property type="entry name" value="OTOGL-like_N"/>
</dbReference>
<accession>H3B6M4</accession>
<feature type="domain" description="VWFD" evidence="11">
    <location>
        <begin position="37"/>
        <end position="212"/>
    </location>
</feature>
<dbReference type="CDD" id="cd19941">
    <property type="entry name" value="TIL"/>
    <property type="match status" value="4"/>
</dbReference>
<dbReference type="Gene3D" id="2.10.25.10">
    <property type="entry name" value="Laminin"/>
    <property type="match status" value="3"/>
</dbReference>
<dbReference type="STRING" id="7897.ENSLACP00000017545"/>
<dbReference type="Pfam" id="PF25961">
    <property type="entry name" value="OTOGL_N"/>
    <property type="match status" value="1"/>
</dbReference>
<feature type="domain" description="EGF-like" evidence="10">
    <location>
        <begin position="1"/>
        <end position="26"/>
    </location>
</feature>
<dbReference type="InParanoid" id="H3B6M4"/>
<organism evidence="12 13">
    <name type="scientific">Latimeria chalumnae</name>
    <name type="common">Coelacanth</name>
    <dbReference type="NCBI Taxonomy" id="7897"/>
    <lineage>
        <taxon>Eukaryota</taxon>
        <taxon>Metazoa</taxon>
        <taxon>Chordata</taxon>
        <taxon>Craniata</taxon>
        <taxon>Vertebrata</taxon>
        <taxon>Euteleostomi</taxon>
        <taxon>Coelacanthiformes</taxon>
        <taxon>Coelacanthidae</taxon>
        <taxon>Latimeria</taxon>
    </lineage>
</organism>
<evidence type="ECO:0000256" key="5">
    <source>
        <dbReference type="ARBA" id="ARBA00023180"/>
    </source>
</evidence>
<dbReference type="GO" id="GO:0005615">
    <property type="term" value="C:extracellular space"/>
    <property type="evidence" value="ECO:0007669"/>
    <property type="project" value="TreeGrafter"/>
</dbReference>
<dbReference type="InterPro" id="IPR050780">
    <property type="entry name" value="Mucin_vWF_Thrombospondin_sf"/>
</dbReference>
<comment type="subcellular location">
    <subcellularLocation>
        <location evidence="1">Secreted</location>
    </subcellularLocation>
</comment>
<keyword evidence="3" id="KW-0677">Repeat</keyword>
<feature type="domain" description="VWFD" evidence="11">
    <location>
        <begin position="1988"/>
        <end position="2169"/>
    </location>
</feature>
<dbReference type="Pfam" id="PF05270">
    <property type="entry name" value="AbfB"/>
    <property type="match status" value="1"/>
</dbReference>
<dbReference type="HOGENOM" id="CLU_000076_0_0_1"/>
<dbReference type="CDD" id="cd23400">
    <property type="entry name" value="beta-trefoil_ABD_OTOG"/>
    <property type="match status" value="1"/>
</dbReference>
<dbReference type="InterPro" id="IPR000742">
    <property type="entry name" value="EGF"/>
</dbReference>
<dbReference type="SMART" id="SM00215">
    <property type="entry name" value="VWC_out"/>
    <property type="match status" value="1"/>
</dbReference>
<feature type="domain" description="VWFD" evidence="11">
    <location>
        <begin position="399"/>
        <end position="575"/>
    </location>
</feature>
<dbReference type="EMBL" id="AFYH01025644">
    <property type="status" value="NOT_ANNOTATED_CDS"/>
    <property type="molecule type" value="Genomic_DNA"/>
</dbReference>
<dbReference type="Pfam" id="PF00094">
    <property type="entry name" value="VWD"/>
    <property type="match status" value="4"/>
</dbReference>
<evidence type="ECO:0000256" key="4">
    <source>
        <dbReference type="ARBA" id="ARBA00023157"/>
    </source>
</evidence>
<dbReference type="InterPro" id="IPR058753">
    <property type="entry name" value="TIL_OTOGL_Mucin"/>
</dbReference>
<evidence type="ECO:0000256" key="2">
    <source>
        <dbReference type="ARBA" id="ARBA00022525"/>
    </source>
</evidence>
<keyword evidence="2" id="KW-0964">Secreted</keyword>
<dbReference type="SUPFAM" id="SSF57567">
    <property type="entry name" value="Serine protease inhibitors"/>
    <property type="match status" value="3"/>
</dbReference>
<dbReference type="EMBL" id="AFYH01025646">
    <property type="status" value="NOT_ANNOTATED_CDS"/>
    <property type="molecule type" value="Genomic_DNA"/>
</dbReference>
<dbReference type="InterPro" id="IPR058755">
    <property type="entry name" value="Fn1-VW_OTOGL"/>
</dbReference>
<dbReference type="Proteomes" id="UP000008672">
    <property type="component" value="Unassembled WGS sequence"/>
</dbReference>
<dbReference type="SMART" id="SM00832">
    <property type="entry name" value="C8"/>
    <property type="match status" value="4"/>
</dbReference>
<evidence type="ECO:0000256" key="7">
    <source>
        <dbReference type="PROSITE-ProRule" id="PRU00039"/>
    </source>
</evidence>
<comment type="similarity">
    <text evidence="6">Belongs to the otogelin family.</text>
</comment>
<evidence type="ECO:0000259" key="10">
    <source>
        <dbReference type="PROSITE" id="PS50026"/>
    </source>
</evidence>
<evidence type="ECO:0000256" key="1">
    <source>
        <dbReference type="ARBA" id="ARBA00004613"/>
    </source>
</evidence>
<dbReference type="eggNOG" id="KOG1216">
    <property type="taxonomic scope" value="Eukaryota"/>
</dbReference>
<feature type="domain" description="VWFD" evidence="11">
    <location>
        <begin position="861"/>
        <end position="1030"/>
    </location>
</feature>
<evidence type="ECO:0000313" key="12">
    <source>
        <dbReference type="Ensembl" id="ENSLACP00000017545.1"/>
    </source>
</evidence>
<dbReference type="PANTHER" id="PTHR11339:SF228">
    <property type="entry name" value="OTOGELIN"/>
    <property type="match status" value="1"/>
</dbReference>
<dbReference type="GeneTree" id="ENSGT00940000157490"/>
<dbReference type="GO" id="GO:0046556">
    <property type="term" value="F:alpha-L-arabinofuranosidase activity"/>
    <property type="evidence" value="ECO:0007669"/>
    <property type="project" value="InterPro"/>
</dbReference>
<evidence type="ECO:0000256" key="6">
    <source>
        <dbReference type="ARBA" id="ARBA00061260"/>
    </source>
</evidence>
<keyword evidence="4 7" id="KW-1015">Disulfide bond</keyword>
<feature type="disulfide bond" evidence="7">
    <location>
        <begin position="2733"/>
        <end position="2782"/>
    </location>
</feature>
<dbReference type="EMBL" id="AFYH01025649">
    <property type="status" value="NOT_ANNOTATED_CDS"/>
    <property type="molecule type" value="Genomic_DNA"/>
</dbReference>
<dbReference type="EMBL" id="AFYH01025650">
    <property type="status" value="NOT_ANNOTATED_CDS"/>
    <property type="molecule type" value="Genomic_DNA"/>
</dbReference>
<dbReference type="Pfam" id="PF25962">
    <property type="entry name" value="TIL_OTOGL_Mucin"/>
    <property type="match status" value="1"/>
</dbReference>
<dbReference type="InterPro" id="IPR014853">
    <property type="entry name" value="VWF/SSPO/ZAN-like_Cys-rich_dom"/>
</dbReference>
<dbReference type="PROSITE" id="PS50026">
    <property type="entry name" value="EGF_3"/>
    <property type="match status" value="1"/>
</dbReference>
<dbReference type="InterPro" id="IPR007934">
    <property type="entry name" value="AbfB_ABD"/>
</dbReference>
<dbReference type="GO" id="GO:0031012">
    <property type="term" value="C:extracellular matrix"/>
    <property type="evidence" value="ECO:0007669"/>
    <property type="project" value="TreeGrafter"/>
</dbReference>
<dbReference type="GO" id="GO:0007399">
    <property type="term" value="P:nervous system development"/>
    <property type="evidence" value="ECO:0007669"/>
    <property type="project" value="UniProtKB-ARBA"/>
</dbReference>
<dbReference type="SMART" id="SM00214">
    <property type="entry name" value="VWC"/>
    <property type="match status" value="4"/>
</dbReference>
<protein>
    <submittedName>
        <fullName evidence="12">Otogelin</fullName>
    </submittedName>
</protein>
<dbReference type="InterPro" id="IPR001007">
    <property type="entry name" value="VWF_dom"/>
</dbReference>
<dbReference type="EMBL" id="AFYH01025643">
    <property type="status" value="NOT_ANNOTATED_CDS"/>
    <property type="molecule type" value="Genomic_DNA"/>
</dbReference>
<keyword evidence="13" id="KW-1185">Reference proteome</keyword>
<dbReference type="InterPro" id="IPR036195">
    <property type="entry name" value="AbfB_ABD_sf"/>
</dbReference>
<dbReference type="PANTHER" id="PTHR11339">
    <property type="entry name" value="EXTRACELLULAR MATRIX GLYCOPROTEIN RELATED"/>
    <property type="match status" value="1"/>
</dbReference>
<dbReference type="PROSITE" id="PS01225">
    <property type="entry name" value="CTCK_2"/>
    <property type="match status" value="1"/>
</dbReference>
<evidence type="ECO:0000256" key="3">
    <source>
        <dbReference type="ARBA" id="ARBA00022737"/>
    </source>
</evidence>
<comment type="caution">
    <text evidence="8">Lacks conserved residue(s) required for the propagation of feature annotation.</text>
</comment>
<reference evidence="12" key="3">
    <citation type="submission" date="2025-09" db="UniProtKB">
        <authorList>
            <consortium name="Ensembl"/>
        </authorList>
    </citation>
    <scope>IDENTIFICATION</scope>
</reference>
<reference evidence="13" key="1">
    <citation type="submission" date="2011-08" db="EMBL/GenBank/DDBJ databases">
        <title>The draft genome of Latimeria chalumnae.</title>
        <authorList>
            <person name="Di Palma F."/>
            <person name="Alfoldi J."/>
            <person name="Johnson J."/>
            <person name="Berlin A."/>
            <person name="Gnerre S."/>
            <person name="Jaffe D."/>
            <person name="MacCallum I."/>
            <person name="Young S."/>
            <person name="Walker B.J."/>
            <person name="Lander E."/>
            <person name="Lindblad-Toh K."/>
        </authorList>
    </citation>
    <scope>NUCLEOTIDE SEQUENCE [LARGE SCALE GENOMIC DNA]</scope>
    <source>
        <strain evidence="13">Wild caught</strain>
    </source>
</reference>
<dbReference type="Pfam" id="PF25960">
    <property type="entry name" value="Fn1-VW_OTOGL"/>
    <property type="match status" value="1"/>
</dbReference>
<reference evidence="12" key="2">
    <citation type="submission" date="2025-08" db="UniProtKB">
        <authorList>
            <consortium name="Ensembl"/>
        </authorList>
    </citation>
    <scope>IDENTIFICATION</scope>
</reference>
<feature type="domain" description="CTCK" evidence="9">
    <location>
        <begin position="2719"/>
        <end position="2804"/>
    </location>
</feature>
<evidence type="ECO:0000259" key="9">
    <source>
        <dbReference type="PROSITE" id="PS01225"/>
    </source>
</evidence>
<sequence>CLNGGECTYLDQCNCSQFNAQGSRCQTVPNTGYERDMICRTWGQYNFETFDGLYFNFPGTCMYTLVKDCDQSEPTFLVQVHNDPQCHFSSSSCQRSVSLFFSSAEEIRLKGSQVTCNGMSITLPYTSRKIRVERIAEHVLVTHHHIFILAWDGNSGVYIKMNPEYIGKTCGLCGNFTGDLQDDLLTSSGLLTEDIATFANSWMEPYPNESCTYVPTNYPSPCSTQSQETLKVIYTLCNRLLESPFIKCQYHVSPYPFLASCTNDLCMSGPEDVILCRALNEYARACAQAGYPLHGWRRKIPQCAVGCEGELIYRECISCCPSLCHHHMKQCFDSELQCLDGCYCPEELIYENGTCIKPSECPCMFHGISYATGSVVQEECNNCTCMGGIWNCTDNICPAECSVTGDIHFMTFDGKPYTFQATCQYILAKSRSSGKFTVILQNTACRGNLDGSCIQSVSVVIDQDPKKQVTLTHTGEVFVCNQYKVNLPYIDGLFEIRQLSSLFVQVKTKFGLQIQYDKGGLRLYLVVDGQWKDDTVGLCGTFNGNIQDDFLSPAGVPESIPEIFANSWKISSACGSSKIIPLPDPCDIHLQAAPYASESCSVLTKDIFAPCHQYLSPISFHEQCKSDTCKCGQICMCAALAHYARQCRKHGVIIDFRRNVTDCALSKKKIKNDYPCLFQCHRRTQETGTERSSNLLVYHLSYPVFLKLISLYFRAECPCFFMGEVYSPGAAGIPTSGLCFCKDGKMTCQSQTPGTSCPNSQTYFNCSDSMENDEMSRGIAYEKTCENQLLNMTFSGEVPCISGCICPPGFMKHGDECFKPDNCPCFWKGKEYFPEDKVTSPCYTCICQQGSFQCTFQPCPSTCTAYGDRHYMTFDGLLFDFIGACKVYLVKSNSDPGLSVIAENMNCYNTGIICRKFLQINVGRSFLVFDDDTGIPNPSSLIDKQQNVQIWQAGFFTIVNFPNENVTILWDRRTTVHIQVGPNWKGELLGLCGNFDLKTTNEMRTPDNIETGNSQEFGNSWSAVECVNSPDIQNPCNLSPLREPYAKKKCGILLSEVFEACHPVVDVTWFHSNCLTDTCGCTRGGDCECLCTSVSAYAHRCCQHGITVDWRSPTTCPFDCEYFNKFLGKGPYKLAAYLDGKAFMAANLSGGIVFPVKGDVSIPGISFMLTPGLYKPKAYDTSLISFEAAERPNFFLLLGSNGSLFLSKWEENEEFQTSSTFILHKDTWITGYSSFESFKKPGFFIHYMISSVHLMKHEHTEGFRQSSHFRLIESNFRAPARSTCEWRYDSCATPCFKTCRDPTGENCETLPKIEGCFPKCPSYMVLDEVTMRCVYFEDCIKPAVVVLPSPLSITTIPPEPAWNLSVPVLSKSMLSPSVATTAPKEPDTTAKTSAKATSREFIKTSIPYKTGITEVSSTVPSLVTTSVTDLSQVTSSKMAITAAATTVLFKRVTSSAIPETITTPETGSRIFPTKEVPLTTQKTTQKPYVITASNYTVPTSVQEKNLSATTYPSTTHIPLQSTQLTSKMTSSSLTMSQEQIMTTQPSTASSYPTTKLKTTLTPIITSESTVRTESVTEKTEYSMKTVKTSPAETFSTEFVKTISASKEYPRTVPYPTPEQTISLKITPIGDTTSTETQSATTRSHYTMEKLLETSAVSLKTLPGAWSTKETSTVFYLLLSTGQTRFKETSPPTITPLLISPITKTTTPKTSTVISLSPELNVTAGVTSNETAATQTSVAKATISSTTSAVSLSPAIATYTTLSKATSEKVSTPSASLLTSAYSSTSYSPAITSSVSFTTSSPIVTTEKLSTTTKTFTSTVLSTTATSHVEAHVPETTKELPFSEFSTVTLAPSVPSSLLPTKYWTTVPKETSRNMTVPTTKNLTSISITQPVQVSTSTEVTLEAMTGATFMSTSSYIKNVTSQSTQTCTVPFPEYPDPCIEYFCVNGHLIKHNKTQTCPYNATAPTCGLMGLALEVNGDKCCPKWECPCQCTIYSDLRLMTFDGSNLGIFKAASYIITHVQQEIITIKTQNCQNLMGDYRNSIKLCLATLNITHPTLLFSIDRLKRKLFVNSTSVSSKYRKNGFMIMDTGHMYLIKTPAGIKIKWFHNTGMMTIETNTSSKLTTMGLCGYCDRNQTNDFTLLNGTVLSEGENPTTFMDSWQVPNTLRYVGEDRRRDVNCSTSDCSECFSMLYNQTFSSCHPFVSPEVFCEIWIQDEEYVKNPCIALAAYVATCQKFNICIKWRTSDYCSFHCPQDLRYQACLPVCNAKTCQNYDLEHLDVQECSGLSEGCVCPEGTVLHRSYSDLCIPEEKCACTDSFGTPRAPGETWTTSPDSCCTYTCIGNDTIIPVEHNCSDVIEPECRHGEEVVIILSDDKSCCPQKTCICNQTICESYIPQCSDEEKLILNYKADSCCPEYICVCFPTLFSYELVTCINCSPLQILKKSTLKNELFGELCLVCAACSDNIPKCQDGEILIVDGNTTDRCCPGYQCVCETHRCPEYNCSLGKAIIEAWSPEQCCPYKTCVCACETIPKPNCKLGEAIQIDEEFQNDPENQCGCIKYKCVKNQVCVDEERGVLHPGQTIVEHTPNGFCHITHCTSQTDPQTNYYQISVKRINCTATCQSNQKYEPPVDLTTCCGICKNVTCLHTIENGTVKAYEPGTSWISNCVRYGCTDTMLGPVLTASPISCPPFNETECLKIGGTIVPFMDGCCKSCKEDAKFCQKVTVRMKIRKNDCKSNIPINIVSCDGKCPSASIYNYNINTYARFCKCCRETGLQTRTVQLFCSGNSTWVSYSIQEPTDCSCQWS</sequence>
<proteinExistence type="inferred from homology"/>